<dbReference type="InterPro" id="IPR015424">
    <property type="entry name" value="PyrdxlP-dep_Trfase"/>
</dbReference>
<evidence type="ECO:0000256" key="9">
    <source>
        <dbReference type="SAM" id="MobiDB-lite"/>
    </source>
</evidence>
<organism evidence="11 12">
    <name type="scientific">Rhodococcus jostii</name>
    <dbReference type="NCBI Taxonomy" id="132919"/>
    <lineage>
        <taxon>Bacteria</taxon>
        <taxon>Bacillati</taxon>
        <taxon>Actinomycetota</taxon>
        <taxon>Actinomycetes</taxon>
        <taxon>Mycobacteriales</taxon>
        <taxon>Nocardiaceae</taxon>
        <taxon>Rhodococcus</taxon>
    </lineage>
</organism>
<keyword evidence="12" id="KW-1185">Reference proteome</keyword>
<evidence type="ECO:0000256" key="8">
    <source>
        <dbReference type="RuleBase" id="RU004506"/>
    </source>
</evidence>
<dbReference type="PROSITE" id="PS00595">
    <property type="entry name" value="AA_TRANSFER_CLASS_5"/>
    <property type="match status" value="1"/>
</dbReference>
<evidence type="ECO:0000256" key="3">
    <source>
        <dbReference type="ARBA" id="ARBA00012239"/>
    </source>
</evidence>
<proteinExistence type="inferred from homology"/>
<name>A0ABU4CTK3_RHOJO</name>
<gene>
    <name evidence="11" type="ORF">R3Q59_41265</name>
</gene>
<protein>
    <recommendedName>
        <fullName evidence="3 8">Cysteine desulfurase</fullName>
        <ecNumber evidence="3 8">2.8.1.7</ecNumber>
    </recommendedName>
</protein>
<dbReference type="EC" id="2.8.1.7" evidence="3 8"/>
<evidence type="ECO:0000259" key="10">
    <source>
        <dbReference type="Pfam" id="PF00266"/>
    </source>
</evidence>
<dbReference type="InterPro" id="IPR015421">
    <property type="entry name" value="PyrdxlP-dep_Trfase_major"/>
</dbReference>
<evidence type="ECO:0000313" key="12">
    <source>
        <dbReference type="Proteomes" id="UP001185737"/>
    </source>
</evidence>
<evidence type="ECO:0000256" key="6">
    <source>
        <dbReference type="ARBA" id="ARBA00050776"/>
    </source>
</evidence>
<feature type="region of interest" description="Disordered" evidence="9">
    <location>
        <begin position="1"/>
        <end position="24"/>
    </location>
</feature>
<dbReference type="InterPro" id="IPR020578">
    <property type="entry name" value="Aminotrans_V_PyrdxlP_BS"/>
</dbReference>
<comment type="cofactor">
    <cofactor evidence="1 7">
        <name>pyridoxal 5'-phosphate</name>
        <dbReference type="ChEBI" id="CHEBI:597326"/>
    </cofactor>
</comment>
<dbReference type="Proteomes" id="UP001185737">
    <property type="component" value="Unassembled WGS sequence"/>
</dbReference>
<comment type="caution">
    <text evidence="11">The sequence shown here is derived from an EMBL/GenBank/DDBJ whole genome shotgun (WGS) entry which is preliminary data.</text>
</comment>
<dbReference type="CDD" id="cd06453">
    <property type="entry name" value="SufS_like"/>
    <property type="match status" value="1"/>
</dbReference>
<dbReference type="PANTHER" id="PTHR43586:SF8">
    <property type="entry name" value="CYSTEINE DESULFURASE 1, CHLOROPLASTIC"/>
    <property type="match status" value="1"/>
</dbReference>
<dbReference type="InterPro" id="IPR015422">
    <property type="entry name" value="PyrdxlP-dep_Trfase_small"/>
</dbReference>
<evidence type="ECO:0000256" key="4">
    <source>
        <dbReference type="ARBA" id="ARBA00022679"/>
    </source>
</evidence>
<evidence type="ECO:0000256" key="7">
    <source>
        <dbReference type="RuleBase" id="RU004504"/>
    </source>
</evidence>
<dbReference type="InterPro" id="IPR000192">
    <property type="entry name" value="Aminotrans_V_dom"/>
</dbReference>
<keyword evidence="5 8" id="KW-0663">Pyridoxal phosphate</keyword>
<dbReference type="Gene3D" id="3.90.1150.10">
    <property type="entry name" value="Aspartate Aminotransferase, domain 1"/>
    <property type="match status" value="1"/>
</dbReference>
<dbReference type="NCBIfam" id="NF041166">
    <property type="entry name" value="f2_encap_cargo1"/>
    <property type="match status" value="1"/>
</dbReference>
<dbReference type="NCBIfam" id="TIGR01979">
    <property type="entry name" value="sufS"/>
    <property type="match status" value="1"/>
</dbReference>
<dbReference type="RefSeq" id="WP_317571857.1">
    <property type="nucleotide sequence ID" value="NZ_JAWLKA010000050.1"/>
</dbReference>
<keyword evidence="4 8" id="KW-0808">Transferase</keyword>
<feature type="region of interest" description="Disordered" evidence="9">
    <location>
        <begin position="38"/>
        <end position="115"/>
    </location>
</feature>
<feature type="compositionally biased region" description="Low complexity" evidence="9">
    <location>
        <begin position="40"/>
        <end position="53"/>
    </location>
</feature>
<evidence type="ECO:0000256" key="5">
    <source>
        <dbReference type="ARBA" id="ARBA00022898"/>
    </source>
</evidence>
<evidence type="ECO:0000256" key="1">
    <source>
        <dbReference type="ARBA" id="ARBA00001933"/>
    </source>
</evidence>
<sequence length="638" mass="67310">MTTPPHTGSEPDGQPGSGGWELPDEATLNRLAGEYFSRLPGSGAAVSPAASAPEDARQPGQVPGGSLDTVTVPQGFEGQLPAGSVPADGPPPLAPSNVTTSPPSGAAPPPDADTAVAKTDDIALPAGAIAEPSTASKAAPTSAFYFLDQPTGYQPGLGGISTTSGYAVPRSAYEIPAVSARDLGSIPSLPPSAAAVPNFYFLDQSTSVSDSAPPLRPAQPHKIAVAEAHPAFDVNAIRRDFPILGEKVNGYPLVWFDNAATTQKPQAVIDRISYFYEHENSNIHRAAHELAARSTDAYEQARQTVARFIGASSAEEIIFVRGATEAINLVAQTWGRKNIREGDEIVIAHLEHHANIVPWQMLASETGAVIRVIPVDDAGQLMMGEYTRLLSDRTKLVAVAQVSNALGTITPVREIAEEAHRAGAIVLVDGAQSVPHTRVDVQSLNLDFFVFSGHKIFGPTGIGVLYGKSDVLADTPPWHGGGNMITDVTLERSTYQLPPGRFEAGTGSIADGVGLGAAIEYVERIGIENINRYEHVLLEYATAELKNVPGLRLIGTAAEKASVISFVLAGYEPIEVGTALNSKGIAVRAGHHCAQPVMRRFGVEGTVRPSLSFYNTCEEVDRMVAVLHQLAADAGRRY</sequence>
<dbReference type="EMBL" id="JAWLKA010000050">
    <property type="protein sequence ID" value="MDV6286909.1"/>
    <property type="molecule type" value="Genomic_DNA"/>
</dbReference>
<accession>A0ABU4CTK3</accession>
<dbReference type="Pfam" id="PF00266">
    <property type="entry name" value="Aminotran_5"/>
    <property type="match status" value="1"/>
</dbReference>
<comment type="function">
    <text evidence="8">Catalyzes the removal of elemental sulfur and selenium atoms from L-cysteine, L-cystine, L-selenocysteine, and L-selenocystine to produce L-alanine.</text>
</comment>
<dbReference type="PANTHER" id="PTHR43586">
    <property type="entry name" value="CYSTEINE DESULFURASE"/>
    <property type="match status" value="1"/>
</dbReference>
<dbReference type="Gene3D" id="3.40.640.10">
    <property type="entry name" value="Type I PLP-dependent aspartate aminotransferase-like (Major domain)"/>
    <property type="match status" value="1"/>
</dbReference>
<comment type="similarity">
    <text evidence="2 8">Belongs to the class-V pyridoxal-phosphate-dependent aminotransferase family. Csd subfamily.</text>
</comment>
<dbReference type="SUPFAM" id="SSF53383">
    <property type="entry name" value="PLP-dependent transferases"/>
    <property type="match status" value="1"/>
</dbReference>
<evidence type="ECO:0000313" key="11">
    <source>
        <dbReference type="EMBL" id="MDV6286909.1"/>
    </source>
</evidence>
<comment type="catalytic activity">
    <reaction evidence="6 8">
        <text>(sulfur carrier)-H + L-cysteine = (sulfur carrier)-SH + L-alanine</text>
        <dbReference type="Rhea" id="RHEA:43892"/>
        <dbReference type="Rhea" id="RHEA-COMP:14737"/>
        <dbReference type="Rhea" id="RHEA-COMP:14739"/>
        <dbReference type="ChEBI" id="CHEBI:29917"/>
        <dbReference type="ChEBI" id="CHEBI:35235"/>
        <dbReference type="ChEBI" id="CHEBI:57972"/>
        <dbReference type="ChEBI" id="CHEBI:64428"/>
        <dbReference type="EC" id="2.8.1.7"/>
    </reaction>
</comment>
<feature type="domain" description="Aminotransferase class V" evidence="10">
    <location>
        <begin position="254"/>
        <end position="622"/>
    </location>
</feature>
<reference evidence="11 12" key="1">
    <citation type="submission" date="2023-10" db="EMBL/GenBank/DDBJ databases">
        <title>Development of a sustainable strategy for remediation of hydrocarbon-contaminated territories based on the waste exchange concept.</title>
        <authorList>
            <person name="Krivoruchko A."/>
        </authorList>
    </citation>
    <scope>NUCLEOTIDE SEQUENCE [LARGE SCALE GENOMIC DNA]</scope>
    <source>
        <strain evidence="11 12">IEGM 60</strain>
    </source>
</reference>
<evidence type="ECO:0000256" key="2">
    <source>
        <dbReference type="ARBA" id="ARBA00010447"/>
    </source>
</evidence>
<dbReference type="InterPro" id="IPR010970">
    <property type="entry name" value="Cys_dSase_SufS"/>
</dbReference>